<accession>A0A0P9H7Z9</accession>
<keyword evidence="2" id="KW-1185">Reference proteome</keyword>
<proteinExistence type="predicted"/>
<evidence type="ECO:0000313" key="1">
    <source>
        <dbReference type="EMBL" id="KPV49969.1"/>
    </source>
</evidence>
<gene>
    <name evidence="1" type="ORF">SE17_29630</name>
</gene>
<reference evidence="1 2" key="1">
    <citation type="submission" date="2015-09" db="EMBL/GenBank/DDBJ databases">
        <title>Draft genome sequence of Kouleothrix aurantiaca JCM 19913.</title>
        <authorList>
            <person name="Hemp J."/>
        </authorList>
    </citation>
    <scope>NUCLEOTIDE SEQUENCE [LARGE SCALE GENOMIC DNA]</scope>
    <source>
        <strain evidence="1 2">COM-B</strain>
    </source>
</reference>
<name>A0A0P9H7Z9_9CHLR</name>
<dbReference type="Proteomes" id="UP000050509">
    <property type="component" value="Unassembled WGS sequence"/>
</dbReference>
<dbReference type="EMBL" id="LJCR01001649">
    <property type="protein sequence ID" value="KPV49969.1"/>
    <property type="molecule type" value="Genomic_DNA"/>
</dbReference>
<comment type="caution">
    <text evidence="1">The sequence shown here is derived from an EMBL/GenBank/DDBJ whole genome shotgun (WGS) entry which is preliminary data.</text>
</comment>
<dbReference type="AlphaFoldDB" id="A0A0P9H7Z9"/>
<sequence length="114" mass="12169">MTTAQKPRTLTRQVSQLGEVRFDGAVWVDAIYGSPGGLGHVLSQKITVRVDGPDAIPVACALGDPHTMLCQLDRAGGPPRDAAELLPPSAAQRALAVAGTRLYRPGWFVHTRNE</sequence>
<organism evidence="1 2">
    <name type="scientific">Kouleothrix aurantiaca</name>
    <dbReference type="NCBI Taxonomy" id="186479"/>
    <lineage>
        <taxon>Bacteria</taxon>
        <taxon>Bacillati</taxon>
        <taxon>Chloroflexota</taxon>
        <taxon>Chloroflexia</taxon>
        <taxon>Chloroflexales</taxon>
        <taxon>Roseiflexineae</taxon>
        <taxon>Roseiflexaceae</taxon>
        <taxon>Kouleothrix</taxon>
    </lineage>
</organism>
<evidence type="ECO:0000313" key="2">
    <source>
        <dbReference type="Proteomes" id="UP000050509"/>
    </source>
</evidence>
<protein>
    <submittedName>
        <fullName evidence="1">Uncharacterized protein</fullName>
    </submittedName>
</protein>
<feature type="non-terminal residue" evidence="1">
    <location>
        <position position="114"/>
    </location>
</feature>